<dbReference type="EMBL" id="JARKIF010000054">
    <property type="protein sequence ID" value="KAJ7606869.1"/>
    <property type="molecule type" value="Genomic_DNA"/>
</dbReference>
<reference evidence="1" key="1">
    <citation type="submission" date="2023-03" db="EMBL/GenBank/DDBJ databases">
        <title>Massive genome expansion in bonnet fungi (Mycena s.s.) driven by repeated elements and novel gene families across ecological guilds.</title>
        <authorList>
            <consortium name="Lawrence Berkeley National Laboratory"/>
            <person name="Harder C.B."/>
            <person name="Miyauchi S."/>
            <person name="Viragh M."/>
            <person name="Kuo A."/>
            <person name="Thoen E."/>
            <person name="Andreopoulos B."/>
            <person name="Lu D."/>
            <person name="Skrede I."/>
            <person name="Drula E."/>
            <person name="Henrissat B."/>
            <person name="Morin E."/>
            <person name="Kohler A."/>
            <person name="Barry K."/>
            <person name="LaButti K."/>
            <person name="Morin E."/>
            <person name="Salamov A."/>
            <person name="Lipzen A."/>
            <person name="Mereny Z."/>
            <person name="Hegedus B."/>
            <person name="Baldrian P."/>
            <person name="Stursova M."/>
            <person name="Weitz H."/>
            <person name="Taylor A."/>
            <person name="Grigoriev I.V."/>
            <person name="Nagy L.G."/>
            <person name="Martin F."/>
            <person name="Kauserud H."/>
        </authorList>
    </citation>
    <scope>NUCLEOTIDE SEQUENCE</scope>
    <source>
        <strain evidence="1">9284</strain>
    </source>
</reference>
<protein>
    <submittedName>
        <fullName evidence="1">Uncharacterized protein</fullName>
    </submittedName>
</protein>
<keyword evidence="2" id="KW-1185">Reference proteome</keyword>
<dbReference type="Proteomes" id="UP001221142">
    <property type="component" value="Unassembled WGS sequence"/>
</dbReference>
<gene>
    <name evidence="1" type="ORF">FB45DRAFT_436969</name>
</gene>
<sequence length="166" mass="19247">MTNSDYIRFADSSHAHIHITYSANDPLVSLQEAQRLEKETADELLNSRKLSLIVDLDQTWSIPLWVGEWRAEGAAWKACQAAKPEDDTEPDEECNPNWKALEPEDVGEFRLTPEIFCMSGKGKSKMMENDFWMRFTADSLRWSCRLNLRPWPVGDAIRSSRIWHMM</sequence>
<proteinExistence type="predicted"/>
<evidence type="ECO:0000313" key="1">
    <source>
        <dbReference type="EMBL" id="KAJ7606869.1"/>
    </source>
</evidence>
<evidence type="ECO:0000313" key="2">
    <source>
        <dbReference type="Proteomes" id="UP001221142"/>
    </source>
</evidence>
<dbReference type="AlphaFoldDB" id="A0AAD7B1A4"/>
<accession>A0AAD7B1A4</accession>
<name>A0AAD7B1A4_9AGAR</name>
<comment type="caution">
    <text evidence="1">The sequence shown here is derived from an EMBL/GenBank/DDBJ whole genome shotgun (WGS) entry which is preliminary data.</text>
</comment>
<organism evidence="1 2">
    <name type="scientific">Roridomyces roridus</name>
    <dbReference type="NCBI Taxonomy" id="1738132"/>
    <lineage>
        <taxon>Eukaryota</taxon>
        <taxon>Fungi</taxon>
        <taxon>Dikarya</taxon>
        <taxon>Basidiomycota</taxon>
        <taxon>Agaricomycotina</taxon>
        <taxon>Agaricomycetes</taxon>
        <taxon>Agaricomycetidae</taxon>
        <taxon>Agaricales</taxon>
        <taxon>Marasmiineae</taxon>
        <taxon>Mycenaceae</taxon>
        <taxon>Roridomyces</taxon>
    </lineage>
</organism>